<evidence type="ECO:0000313" key="2">
    <source>
        <dbReference type="EMBL" id="JAB96759.1"/>
    </source>
</evidence>
<evidence type="ECO:0000259" key="1">
    <source>
        <dbReference type="SMART" id="SM00587"/>
    </source>
</evidence>
<reference evidence="2" key="2">
    <citation type="journal article" date="2014" name="BMC Genomics">
        <title>A genomic perspective to assessing quality of mass-reared SIT flies used in Mediterranean fruit fly (Ceratitis capitata) eradication in California.</title>
        <authorList>
            <person name="Calla B."/>
            <person name="Hall B."/>
            <person name="Hou S."/>
            <person name="Geib S.M."/>
        </authorList>
    </citation>
    <scope>NUCLEOTIDE SEQUENCE</scope>
</reference>
<protein>
    <recommendedName>
        <fullName evidence="1">CHK kinase-like domain-containing protein</fullName>
    </recommendedName>
</protein>
<dbReference type="AlphaFoldDB" id="W8C450"/>
<dbReference type="PANTHER" id="PTHR11012">
    <property type="entry name" value="PROTEIN KINASE-LIKE DOMAIN-CONTAINING"/>
    <property type="match status" value="1"/>
</dbReference>
<feature type="domain" description="CHK kinase-like" evidence="1">
    <location>
        <begin position="143"/>
        <end position="335"/>
    </location>
</feature>
<dbReference type="OrthoDB" id="191037at2759"/>
<dbReference type="Gene3D" id="3.90.1200.10">
    <property type="match status" value="1"/>
</dbReference>
<organism evidence="2">
    <name type="scientific">Ceratitis capitata</name>
    <name type="common">Mediterranean fruit fly</name>
    <name type="synonym">Tephritis capitata</name>
    <dbReference type="NCBI Taxonomy" id="7213"/>
    <lineage>
        <taxon>Eukaryota</taxon>
        <taxon>Metazoa</taxon>
        <taxon>Ecdysozoa</taxon>
        <taxon>Arthropoda</taxon>
        <taxon>Hexapoda</taxon>
        <taxon>Insecta</taxon>
        <taxon>Pterygota</taxon>
        <taxon>Neoptera</taxon>
        <taxon>Endopterygota</taxon>
        <taxon>Diptera</taxon>
        <taxon>Brachycera</taxon>
        <taxon>Muscomorpha</taxon>
        <taxon>Tephritoidea</taxon>
        <taxon>Tephritidae</taxon>
        <taxon>Ceratitis</taxon>
        <taxon>Ceratitis</taxon>
    </lineage>
</organism>
<name>W8C450_CERCA</name>
<proteinExistence type="evidence at transcript level"/>
<dbReference type="SMART" id="SM00587">
    <property type="entry name" value="CHK"/>
    <property type="match status" value="1"/>
</dbReference>
<dbReference type="InterPro" id="IPR015897">
    <property type="entry name" value="CHK_kinase-like"/>
</dbReference>
<reference evidence="2" key="1">
    <citation type="submission" date="2013-07" db="EMBL/GenBank/DDBJ databases">
        <authorList>
            <person name="Geib S."/>
        </authorList>
    </citation>
    <scope>NUCLEOTIDE SEQUENCE</scope>
</reference>
<dbReference type="PANTHER" id="PTHR11012:SF6">
    <property type="entry name" value="CHK DOMAIN OV1-RELATED"/>
    <property type="match status" value="1"/>
</dbReference>
<dbReference type="SUPFAM" id="SSF56112">
    <property type="entry name" value="Protein kinase-like (PK-like)"/>
    <property type="match status" value="1"/>
</dbReference>
<accession>W8C450</accession>
<dbReference type="InterPro" id="IPR004119">
    <property type="entry name" value="EcKL"/>
</dbReference>
<dbReference type="InterPro" id="IPR011009">
    <property type="entry name" value="Kinase-like_dom_sf"/>
</dbReference>
<sequence>MSKQESEKSPKVALDNRNPKWLKAELFEGLLKETIPNYRNVKHFEVEPGCAAGENYATIMLRVKIDVQLKDGATKSVSYMMKVPPGNEQFKEMMRKHNIFDVEYKMYHEIVPDFNQLYRNVNVDVKFSAKCYDLKTPSEFGVILLEDLRPFGYRNADRLEGLDLVHTKAVLERLAQWHAASATRVEIKGAYSQLLQGGWHSKSRQEAMRNFTMIVRKPFLDSVKTLQGNEVYIESLTKAVDNITDELFRIVSCDENEFKVLNHGDFWCNNVMFKYDSEGKIEDTLLIDYQMLNYGPPARDLHYFLMSSTSYELKVNCFDYFIEFYHENLVKNLKLLNYPKKCPTLKELHISLIKNSIRGVLAAVGVMAAALLESHDDASLDGFFSQTEDAERFRHIMFTNPRYRKHLQMLLPWMYNRGAFEV</sequence>
<dbReference type="EMBL" id="GAMC01009796">
    <property type="protein sequence ID" value="JAB96759.1"/>
    <property type="molecule type" value="mRNA"/>
</dbReference>
<dbReference type="Pfam" id="PF02958">
    <property type="entry name" value="EcKL"/>
    <property type="match status" value="1"/>
</dbReference>